<feature type="region of interest" description="Disordered" evidence="6">
    <location>
        <begin position="187"/>
        <end position="279"/>
    </location>
</feature>
<dbReference type="InterPro" id="IPR004345">
    <property type="entry name" value="TB2_DP1_HVA22"/>
</dbReference>
<dbReference type="PANTHER" id="PTHR12300">
    <property type="entry name" value="HVA22-LIKE PROTEINS"/>
    <property type="match status" value="1"/>
</dbReference>
<keyword evidence="3" id="KW-0812">Transmembrane</keyword>
<dbReference type="Proteomes" id="UP000794436">
    <property type="component" value="Unassembled WGS sequence"/>
</dbReference>
<dbReference type="GO" id="GO:0016020">
    <property type="term" value="C:membrane"/>
    <property type="evidence" value="ECO:0007669"/>
    <property type="project" value="UniProtKB-SubCell"/>
</dbReference>
<dbReference type="Gene3D" id="2.30.29.30">
    <property type="entry name" value="Pleckstrin-homology domain (PH domain)/Phosphotyrosine-binding domain (PTB)"/>
    <property type="match status" value="1"/>
</dbReference>
<evidence type="ECO:0008006" key="9">
    <source>
        <dbReference type="Google" id="ProtNLM"/>
    </source>
</evidence>
<evidence type="ECO:0000256" key="4">
    <source>
        <dbReference type="ARBA" id="ARBA00022989"/>
    </source>
</evidence>
<evidence type="ECO:0000256" key="6">
    <source>
        <dbReference type="SAM" id="MobiDB-lite"/>
    </source>
</evidence>
<feature type="compositionally biased region" description="Basic and acidic residues" evidence="6">
    <location>
        <begin position="230"/>
        <end position="267"/>
    </location>
</feature>
<dbReference type="InterPro" id="IPR011993">
    <property type="entry name" value="PH-like_dom_sf"/>
</dbReference>
<sequence>MVLLGPWTARQCCVGIGCVYPLYKSSRALRRQDKEEMLQWITFWMVNAFFWAFETIGDTIIGWLPLYYEAKIVFLLWLVLPSYHGARELHRKWLAPTFQQHEEVIDLTILQMKRRASEKVMEMCKEGAVLAMRRGSGVVAQSQQYVTAQLVQQALGKLQTPPGSTGESQETRLPAVLTTLITTAMTTSVTSVTTTSEPKEAPKPPRPSRTGVLVPVPVVEETNEEEETEELKSPKAQEKRTERQRSKAEKPQLEKPSKVKSVDDKPASPKKSAAAARQEKSKELVTHFKKLLVKGFQLKYYPSEGVIKHRTLRLDHAQSRFLIFESASSTTDASPPKKTKCVKLFIHNARRIAAGLSDSDMETLGWAAMGDDLDNNLLFQLDNGKTTLLFEAESQKTRDLLVAGMRLLINEHKRQDTAALTTITMVHDKLRKQEAFDRLLYSVTHPDN</sequence>
<evidence type="ECO:0000256" key="3">
    <source>
        <dbReference type="ARBA" id="ARBA00022692"/>
    </source>
</evidence>
<reference evidence="7" key="1">
    <citation type="submission" date="2019-03" db="EMBL/GenBank/DDBJ databases">
        <title>Long read genome sequence of the mycoparasitic Pythium oligandrum ATCC 38472 isolated from sugarbeet rhizosphere.</title>
        <authorList>
            <person name="Gaulin E."/>
        </authorList>
    </citation>
    <scope>NUCLEOTIDE SEQUENCE</scope>
    <source>
        <strain evidence="7">ATCC 38472_TT</strain>
    </source>
</reference>
<comment type="subcellular location">
    <subcellularLocation>
        <location evidence="1">Membrane</location>
        <topology evidence="1">Multi-pass membrane protein</topology>
    </subcellularLocation>
</comment>
<feature type="compositionally biased region" description="Low complexity" evidence="6">
    <location>
        <begin position="187"/>
        <end position="196"/>
    </location>
</feature>
<gene>
    <name evidence="7" type="ORF">Poli38472_013709</name>
</gene>
<name>A0A8K1FG45_PYTOL</name>
<accession>A0A8K1FG45</accession>
<dbReference type="PANTHER" id="PTHR12300:SF161">
    <property type="entry name" value="RECEPTOR EXPRESSION-ENHANCING PROTEIN"/>
    <property type="match status" value="1"/>
</dbReference>
<evidence type="ECO:0000313" key="7">
    <source>
        <dbReference type="EMBL" id="TMW61246.1"/>
    </source>
</evidence>
<keyword evidence="5" id="KW-0472">Membrane</keyword>
<evidence type="ECO:0000256" key="5">
    <source>
        <dbReference type="ARBA" id="ARBA00023136"/>
    </source>
</evidence>
<dbReference type="Pfam" id="PF03134">
    <property type="entry name" value="TB2_DP1_HVA22"/>
    <property type="match status" value="1"/>
</dbReference>
<keyword evidence="4" id="KW-1133">Transmembrane helix</keyword>
<comment type="similarity">
    <text evidence="2">Belongs to the DP1 family.</text>
</comment>
<keyword evidence="8" id="KW-1185">Reference proteome</keyword>
<protein>
    <recommendedName>
        <fullName evidence="9">HVA22-like protein</fullName>
    </recommendedName>
</protein>
<dbReference type="AlphaFoldDB" id="A0A8K1FG45"/>
<organism evidence="7 8">
    <name type="scientific">Pythium oligandrum</name>
    <name type="common">Mycoparasitic fungus</name>
    <dbReference type="NCBI Taxonomy" id="41045"/>
    <lineage>
        <taxon>Eukaryota</taxon>
        <taxon>Sar</taxon>
        <taxon>Stramenopiles</taxon>
        <taxon>Oomycota</taxon>
        <taxon>Peronosporomycetes</taxon>
        <taxon>Pythiales</taxon>
        <taxon>Pythiaceae</taxon>
        <taxon>Pythium</taxon>
    </lineage>
</organism>
<comment type="caution">
    <text evidence="7">The sequence shown here is derived from an EMBL/GenBank/DDBJ whole genome shotgun (WGS) entry which is preliminary data.</text>
</comment>
<dbReference type="OrthoDB" id="434647at2759"/>
<evidence type="ECO:0000313" key="8">
    <source>
        <dbReference type="Proteomes" id="UP000794436"/>
    </source>
</evidence>
<evidence type="ECO:0000256" key="2">
    <source>
        <dbReference type="ARBA" id="ARBA00008573"/>
    </source>
</evidence>
<dbReference type="EMBL" id="SPLM01000077">
    <property type="protein sequence ID" value="TMW61246.1"/>
    <property type="molecule type" value="Genomic_DNA"/>
</dbReference>
<evidence type="ECO:0000256" key="1">
    <source>
        <dbReference type="ARBA" id="ARBA00004141"/>
    </source>
</evidence>
<proteinExistence type="inferred from homology"/>